<name>A0A975EXG5_9SPIR</name>
<gene>
    <name evidence="1" type="ORF">HRI96_00665</name>
</gene>
<evidence type="ECO:0000313" key="2">
    <source>
        <dbReference type="Proteomes" id="UP000671995"/>
    </source>
</evidence>
<dbReference type="RefSeq" id="WP_210117631.1">
    <property type="nucleotide sequence ID" value="NZ_CP054257.1"/>
</dbReference>
<dbReference type="Proteomes" id="UP000671995">
    <property type="component" value="Chromosome"/>
</dbReference>
<sequence length="312" mass="35887">MAKLEVTKNDDGFFIRKGENYSLSVTATEIKFSEITGFLCFKETYESVIKIEDVLFFDYNAKFFGLLGYNFRGGNNDLFYFNKFIGLKKEIVLEIRQWLVDHGVKFATEDSEGKAFKPTGFHPLAKEFLAINDTHIAHHYNTKFRNRDSIIPYYKIDFFLITTACCCTKRLLLIGSLNFATEGSFSSGAIDQVRKELEAHSIKPSEGKVYYPNFFSGVKGRKKKTLILLEDKIVYMHTDKGKTVAQIVKTVTSYKCKPIFSLFKRVVYIEGFGETDMRTGTIPSYKIVFPGVFFFWWFCCGKIKVACKALRK</sequence>
<evidence type="ECO:0000313" key="1">
    <source>
        <dbReference type="EMBL" id="QTQ10834.1"/>
    </source>
</evidence>
<reference evidence="1" key="2">
    <citation type="journal article" date="2021" name="Microbiol. Resour. Announc.">
        <title>Complete Genome Sequences of Three Human Oral Treponema parvum Isolates.</title>
        <authorList>
            <person name="Zeng H."/>
            <person name="Watt R.M."/>
        </authorList>
    </citation>
    <scope>NUCLEOTIDE SEQUENCE</scope>
    <source>
        <strain evidence="1">ATCC 700773</strain>
    </source>
</reference>
<reference evidence="1" key="1">
    <citation type="submission" date="2020-05" db="EMBL/GenBank/DDBJ databases">
        <authorList>
            <person name="Zeng H."/>
            <person name="Chan Y.K."/>
            <person name="Watt R.M."/>
        </authorList>
    </citation>
    <scope>NUCLEOTIDE SEQUENCE</scope>
    <source>
        <strain evidence="1">ATCC 700773</strain>
    </source>
</reference>
<protein>
    <submittedName>
        <fullName evidence="1">Uncharacterized protein</fullName>
    </submittedName>
</protein>
<accession>A0A975EXG5</accession>
<organism evidence="1 2">
    <name type="scientific">Treponema parvum</name>
    <dbReference type="NCBI Taxonomy" id="138851"/>
    <lineage>
        <taxon>Bacteria</taxon>
        <taxon>Pseudomonadati</taxon>
        <taxon>Spirochaetota</taxon>
        <taxon>Spirochaetia</taxon>
        <taxon>Spirochaetales</taxon>
        <taxon>Treponemataceae</taxon>
        <taxon>Treponema</taxon>
    </lineage>
</organism>
<proteinExistence type="predicted"/>
<dbReference type="EMBL" id="CP054257">
    <property type="protein sequence ID" value="QTQ10834.1"/>
    <property type="molecule type" value="Genomic_DNA"/>
</dbReference>
<dbReference type="AlphaFoldDB" id="A0A975EXG5"/>